<evidence type="ECO:0000313" key="2">
    <source>
        <dbReference type="EMBL" id="KAL3732094.1"/>
    </source>
</evidence>
<reference evidence="2 3" key="1">
    <citation type="submission" date="2024-11" db="EMBL/GenBank/DDBJ databases">
        <title>Chromosome-level genome assembly of Eucalyptus globulus Labill. provides insights into its genome evolution.</title>
        <authorList>
            <person name="Li X."/>
        </authorList>
    </citation>
    <scope>NUCLEOTIDE SEQUENCE [LARGE SCALE GENOMIC DNA]</scope>
    <source>
        <strain evidence="2">CL2024</strain>
        <tissue evidence="2">Fresh tender leaves</tissue>
    </source>
</reference>
<feature type="compositionally biased region" description="Basic and acidic residues" evidence="1">
    <location>
        <begin position="1"/>
        <end position="10"/>
    </location>
</feature>
<keyword evidence="3" id="KW-1185">Reference proteome</keyword>
<dbReference type="AlphaFoldDB" id="A0ABD3JW13"/>
<feature type="region of interest" description="Disordered" evidence="1">
    <location>
        <begin position="1"/>
        <end position="27"/>
    </location>
</feature>
<dbReference type="EMBL" id="JBJKBG010000007">
    <property type="protein sequence ID" value="KAL3732094.1"/>
    <property type="molecule type" value="Genomic_DNA"/>
</dbReference>
<feature type="compositionally biased region" description="Polar residues" evidence="1">
    <location>
        <begin position="138"/>
        <end position="151"/>
    </location>
</feature>
<accession>A0ABD3JW13</accession>
<gene>
    <name evidence="2" type="ORF">ACJRO7_028867</name>
</gene>
<organism evidence="2 3">
    <name type="scientific">Eucalyptus globulus</name>
    <name type="common">Tasmanian blue gum</name>
    <dbReference type="NCBI Taxonomy" id="34317"/>
    <lineage>
        <taxon>Eukaryota</taxon>
        <taxon>Viridiplantae</taxon>
        <taxon>Streptophyta</taxon>
        <taxon>Embryophyta</taxon>
        <taxon>Tracheophyta</taxon>
        <taxon>Spermatophyta</taxon>
        <taxon>Magnoliopsida</taxon>
        <taxon>eudicotyledons</taxon>
        <taxon>Gunneridae</taxon>
        <taxon>Pentapetalae</taxon>
        <taxon>rosids</taxon>
        <taxon>malvids</taxon>
        <taxon>Myrtales</taxon>
        <taxon>Myrtaceae</taxon>
        <taxon>Myrtoideae</taxon>
        <taxon>Eucalypteae</taxon>
        <taxon>Eucalyptus</taxon>
    </lineage>
</organism>
<name>A0ABD3JW13_EUCGL</name>
<feature type="region of interest" description="Disordered" evidence="1">
    <location>
        <begin position="213"/>
        <end position="234"/>
    </location>
</feature>
<dbReference type="Proteomes" id="UP001634007">
    <property type="component" value="Unassembled WGS sequence"/>
</dbReference>
<dbReference type="PANTHER" id="PTHR34130:SF3">
    <property type="entry name" value="DUF1645 FAMILY PROTEIN"/>
    <property type="match status" value="1"/>
</dbReference>
<protein>
    <submittedName>
        <fullName evidence="2">Uncharacterized protein</fullName>
    </submittedName>
</protein>
<feature type="compositionally biased region" description="Acidic residues" evidence="1">
    <location>
        <begin position="17"/>
        <end position="27"/>
    </location>
</feature>
<feature type="region of interest" description="Disordered" evidence="1">
    <location>
        <begin position="105"/>
        <end position="158"/>
    </location>
</feature>
<evidence type="ECO:0000313" key="3">
    <source>
        <dbReference type="Proteomes" id="UP001634007"/>
    </source>
</evidence>
<evidence type="ECO:0000256" key="1">
    <source>
        <dbReference type="SAM" id="MobiDB-lite"/>
    </source>
</evidence>
<sequence length="270" mass="29843">MAAEEFRRYPEANFGQDDGEDSFEAEETLSLCDLPLHSHGAAHLDDFNSTENQTCSSSSSSSSSDNDDGEEDLFEFTNQNFALPTQPASNIIFCGKLISREEPSPHVYGIPREGQASKHNKPISPSSRSRPISEGLKGQQSTVHTIHSPNSPRARGSKVMPLEKYGYGTRKTSSGYKATVMAYPTPKSNGYLLMYGLSKFPREMELRDTRKKHKTIPSRLHQPPNGRGIVKVSDGDKDQKGLWGVMKAISCKSYHPNSMVKTSIVPARHP</sequence>
<feature type="compositionally biased region" description="Low complexity" evidence="1">
    <location>
        <begin position="122"/>
        <end position="133"/>
    </location>
</feature>
<feature type="region of interest" description="Disordered" evidence="1">
    <location>
        <begin position="41"/>
        <end position="71"/>
    </location>
</feature>
<comment type="caution">
    <text evidence="2">The sequence shown here is derived from an EMBL/GenBank/DDBJ whole genome shotgun (WGS) entry which is preliminary data.</text>
</comment>
<proteinExistence type="predicted"/>
<dbReference type="PANTHER" id="PTHR34130">
    <property type="entry name" value="OS08G0243800 PROTEIN"/>
    <property type="match status" value="1"/>
</dbReference>